<accession>A8NSG9</accession>
<keyword evidence="1" id="KW-1133">Transmembrane helix</keyword>
<proteinExistence type="predicted"/>
<comment type="caution">
    <text evidence="2">The sequence shown here is derived from an EMBL/GenBank/DDBJ whole genome shotgun (WGS) entry which is preliminary data.</text>
</comment>
<reference evidence="2 3" key="1">
    <citation type="journal article" date="2010" name="Proc. Natl. Acad. Sci. U.S.A.">
        <title>Insights into evolution of multicellular fungi from the assembled chromosomes of the mushroom Coprinopsis cinerea (Coprinus cinereus).</title>
        <authorList>
            <person name="Stajich J.E."/>
            <person name="Wilke S.K."/>
            <person name="Ahren D."/>
            <person name="Au C.H."/>
            <person name="Birren B.W."/>
            <person name="Borodovsky M."/>
            <person name="Burns C."/>
            <person name="Canback B."/>
            <person name="Casselton L.A."/>
            <person name="Cheng C.K."/>
            <person name="Deng J."/>
            <person name="Dietrich F.S."/>
            <person name="Fargo D.C."/>
            <person name="Farman M.L."/>
            <person name="Gathman A.C."/>
            <person name="Goldberg J."/>
            <person name="Guigo R."/>
            <person name="Hoegger P.J."/>
            <person name="Hooker J.B."/>
            <person name="Huggins A."/>
            <person name="James T.Y."/>
            <person name="Kamada T."/>
            <person name="Kilaru S."/>
            <person name="Kodira C."/>
            <person name="Kues U."/>
            <person name="Kupfer D."/>
            <person name="Kwan H.S."/>
            <person name="Lomsadze A."/>
            <person name="Li W."/>
            <person name="Lilly W.W."/>
            <person name="Ma L.J."/>
            <person name="Mackey A.J."/>
            <person name="Manning G."/>
            <person name="Martin F."/>
            <person name="Muraguchi H."/>
            <person name="Natvig D.O."/>
            <person name="Palmerini H."/>
            <person name="Ramesh M.A."/>
            <person name="Rehmeyer C.J."/>
            <person name="Roe B.A."/>
            <person name="Shenoy N."/>
            <person name="Stanke M."/>
            <person name="Ter-Hovhannisyan V."/>
            <person name="Tunlid A."/>
            <person name="Velagapudi R."/>
            <person name="Vision T.J."/>
            <person name="Zeng Q."/>
            <person name="Zolan M.E."/>
            <person name="Pukkila P.J."/>
        </authorList>
    </citation>
    <scope>NUCLEOTIDE SEQUENCE [LARGE SCALE GENOMIC DNA]</scope>
    <source>
        <strain evidence="3">Okayama-7 / 130 / ATCC MYA-4618 / FGSC 9003</strain>
    </source>
</reference>
<feature type="transmembrane region" description="Helical" evidence="1">
    <location>
        <begin position="52"/>
        <end position="68"/>
    </location>
</feature>
<keyword evidence="3" id="KW-1185">Reference proteome</keyword>
<evidence type="ECO:0000313" key="3">
    <source>
        <dbReference type="Proteomes" id="UP000001861"/>
    </source>
</evidence>
<dbReference type="eggNOG" id="ENOG502RCSB">
    <property type="taxonomic scope" value="Eukaryota"/>
</dbReference>
<dbReference type="AlphaFoldDB" id="A8NSG9"/>
<dbReference type="HOGENOM" id="CLU_1906631_0_0_1"/>
<dbReference type="GeneID" id="6012549"/>
<evidence type="ECO:0000256" key="1">
    <source>
        <dbReference type="SAM" id="Phobius"/>
    </source>
</evidence>
<dbReference type="RefSeq" id="XP_001836009.2">
    <property type="nucleotide sequence ID" value="XM_001835957.2"/>
</dbReference>
<dbReference type="OrthoDB" id="2977496at2759"/>
<evidence type="ECO:0000313" key="2">
    <source>
        <dbReference type="EMBL" id="EAU85785.2"/>
    </source>
</evidence>
<dbReference type="Proteomes" id="UP000001861">
    <property type="component" value="Unassembled WGS sequence"/>
</dbReference>
<name>A8NSG9_COPC7</name>
<sequence length="133" mass="14927">MASVCPTLGSRSKTNTNRNTVHEHPHIVSLLSLSIFFGPIIVLIPFVLLQEIGVLIAFYLGFFTHGLFPRGRIEDRYEALKEGCMESKEKVFASVEAVTATFNEWTTEYPVLMIFRVYGHDAAISTPLSPHQD</sequence>
<gene>
    <name evidence="2" type="ORF">CC1G_05002</name>
</gene>
<keyword evidence="1" id="KW-0472">Membrane</keyword>
<feature type="transmembrane region" description="Helical" evidence="1">
    <location>
        <begin position="27"/>
        <end position="46"/>
    </location>
</feature>
<dbReference type="EMBL" id="AACS02000008">
    <property type="protein sequence ID" value="EAU85785.2"/>
    <property type="molecule type" value="Genomic_DNA"/>
</dbReference>
<organism evidence="2 3">
    <name type="scientific">Coprinopsis cinerea (strain Okayama-7 / 130 / ATCC MYA-4618 / FGSC 9003)</name>
    <name type="common">Inky cap fungus</name>
    <name type="synonym">Hormographiella aspergillata</name>
    <dbReference type="NCBI Taxonomy" id="240176"/>
    <lineage>
        <taxon>Eukaryota</taxon>
        <taxon>Fungi</taxon>
        <taxon>Dikarya</taxon>
        <taxon>Basidiomycota</taxon>
        <taxon>Agaricomycotina</taxon>
        <taxon>Agaricomycetes</taxon>
        <taxon>Agaricomycetidae</taxon>
        <taxon>Agaricales</taxon>
        <taxon>Agaricineae</taxon>
        <taxon>Psathyrellaceae</taxon>
        <taxon>Coprinopsis</taxon>
    </lineage>
</organism>
<dbReference type="InParanoid" id="A8NSG9"/>
<keyword evidence="1" id="KW-0812">Transmembrane</keyword>
<protein>
    <submittedName>
        <fullName evidence="2">Uncharacterized protein</fullName>
    </submittedName>
</protein>
<dbReference type="KEGG" id="cci:CC1G_05002"/>
<dbReference type="VEuPathDB" id="FungiDB:CC1G_05002"/>